<protein>
    <submittedName>
        <fullName evidence="1">Uncharacterized protein</fullName>
    </submittedName>
</protein>
<gene>
    <name evidence="1" type="ORF">DPMN_077276</name>
</gene>
<dbReference type="EMBL" id="JAIWYP010000015">
    <property type="protein sequence ID" value="KAH3702265.1"/>
    <property type="molecule type" value="Genomic_DNA"/>
</dbReference>
<dbReference type="Proteomes" id="UP000828390">
    <property type="component" value="Unassembled WGS sequence"/>
</dbReference>
<proteinExistence type="predicted"/>
<comment type="caution">
    <text evidence="1">The sequence shown here is derived from an EMBL/GenBank/DDBJ whole genome shotgun (WGS) entry which is preliminary data.</text>
</comment>
<evidence type="ECO:0000313" key="2">
    <source>
        <dbReference type="Proteomes" id="UP000828390"/>
    </source>
</evidence>
<keyword evidence="2" id="KW-1185">Reference proteome</keyword>
<sequence length="51" mass="5737">MVCTYVERMVHFICKYAEEFGIPQPAASRGSDDTAPIYLHSGTTKMNIDKL</sequence>
<accession>A0A9D3YN72</accession>
<organism evidence="1 2">
    <name type="scientific">Dreissena polymorpha</name>
    <name type="common">Zebra mussel</name>
    <name type="synonym">Mytilus polymorpha</name>
    <dbReference type="NCBI Taxonomy" id="45954"/>
    <lineage>
        <taxon>Eukaryota</taxon>
        <taxon>Metazoa</taxon>
        <taxon>Spiralia</taxon>
        <taxon>Lophotrochozoa</taxon>
        <taxon>Mollusca</taxon>
        <taxon>Bivalvia</taxon>
        <taxon>Autobranchia</taxon>
        <taxon>Heteroconchia</taxon>
        <taxon>Euheterodonta</taxon>
        <taxon>Imparidentia</taxon>
        <taxon>Neoheterodontei</taxon>
        <taxon>Myida</taxon>
        <taxon>Dreissenoidea</taxon>
        <taxon>Dreissenidae</taxon>
        <taxon>Dreissena</taxon>
    </lineage>
</organism>
<evidence type="ECO:0000313" key="1">
    <source>
        <dbReference type="EMBL" id="KAH3702265.1"/>
    </source>
</evidence>
<name>A0A9D3YN72_DREPO</name>
<reference evidence="1" key="2">
    <citation type="submission" date="2020-11" db="EMBL/GenBank/DDBJ databases">
        <authorList>
            <person name="McCartney M.A."/>
            <person name="Auch B."/>
            <person name="Kono T."/>
            <person name="Mallez S."/>
            <person name="Becker A."/>
            <person name="Gohl D.M."/>
            <person name="Silverstein K.A.T."/>
            <person name="Koren S."/>
            <person name="Bechman K.B."/>
            <person name="Herman A."/>
            <person name="Abrahante J.E."/>
            <person name="Garbe J."/>
        </authorList>
    </citation>
    <scope>NUCLEOTIDE SEQUENCE</scope>
    <source>
        <strain evidence="1">Duluth1</strain>
        <tissue evidence="1">Whole animal</tissue>
    </source>
</reference>
<dbReference type="AlphaFoldDB" id="A0A9D3YN72"/>
<reference evidence="1" key="1">
    <citation type="journal article" date="2019" name="bioRxiv">
        <title>The Genome of the Zebra Mussel, Dreissena polymorpha: A Resource for Invasive Species Research.</title>
        <authorList>
            <person name="McCartney M.A."/>
            <person name="Auch B."/>
            <person name="Kono T."/>
            <person name="Mallez S."/>
            <person name="Zhang Y."/>
            <person name="Obille A."/>
            <person name="Becker A."/>
            <person name="Abrahante J.E."/>
            <person name="Garbe J."/>
            <person name="Badalamenti J.P."/>
            <person name="Herman A."/>
            <person name="Mangelson H."/>
            <person name="Liachko I."/>
            <person name="Sullivan S."/>
            <person name="Sone E.D."/>
            <person name="Koren S."/>
            <person name="Silverstein K.A.T."/>
            <person name="Beckman K.B."/>
            <person name="Gohl D.M."/>
        </authorList>
    </citation>
    <scope>NUCLEOTIDE SEQUENCE</scope>
    <source>
        <strain evidence="1">Duluth1</strain>
        <tissue evidence="1">Whole animal</tissue>
    </source>
</reference>